<accession>A0A5N5VXE1</accession>
<dbReference type="EMBL" id="VOKX01000132">
    <property type="protein sequence ID" value="KAB7833532.1"/>
    <property type="molecule type" value="Genomic_DNA"/>
</dbReference>
<sequence length="246" mass="25183">MPDLQMSDEVRQLLGPEGAARAAEVSLADGQCVHCHRPLDGTVHLVVRTHGNFLHAVYVHAACGPSEIVELPADEAPPVPADGYDMAMTAAVLDHGGADLPVLVAETVSKAYLVNGGPAAELTSAVAAALLGQGFSLISRLRAAPPPVAEWVGVLLLGHGPAGEDGLLVLDPDGGQFYAGAVELPDGWLQHVGRYGWAVLYVGDVGLPELRGEGKAFARALRAAAQAGRLVGARIAVGTPPPTAAA</sequence>
<protein>
    <submittedName>
        <fullName evidence="1">Uncharacterized protein</fullName>
    </submittedName>
</protein>
<keyword evidence="2" id="KW-1185">Reference proteome</keyword>
<proteinExistence type="predicted"/>
<reference evidence="1 2" key="1">
    <citation type="journal article" date="2019" name="Microb. Cell Fact.">
        <title>Exploring novel herbicidin analogues by transcriptional regulator overexpression and MS/MS molecular networking.</title>
        <authorList>
            <person name="Shi Y."/>
            <person name="Gu R."/>
            <person name="Li Y."/>
            <person name="Wang X."/>
            <person name="Ren W."/>
            <person name="Li X."/>
            <person name="Wang L."/>
            <person name="Xie Y."/>
            <person name="Hong B."/>
        </authorList>
    </citation>
    <scope>NUCLEOTIDE SEQUENCE [LARGE SCALE GENOMIC DNA]</scope>
    <source>
        <strain evidence="1 2">US-43</strain>
    </source>
</reference>
<name>A0A5N5VXE1_STRMB</name>
<evidence type="ECO:0000313" key="2">
    <source>
        <dbReference type="Proteomes" id="UP000327000"/>
    </source>
</evidence>
<gene>
    <name evidence="1" type="ORF">FRZ00_33330</name>
</gene>
<evidence type="ECO:0000313" key="1">
    <source>
        <dbReference type="EMBL" id="KAB7833532.1"/>
    </source>
</evidence>
<dbReference type="AlphaFoldDB" id="A0A5N5VXE1"/>
<dbReference type="OrthoDB" id="4234739at2"/>
<organism evidence="1 2">
    <name type="scientific">Streptomyces mobaraensis</name>
    <name type="common">Streptoverticillium mobaraense</name>
    <dbReference type="NCBI Taxonomy" id="35621"/>
    <lineage>
        <taxon>Bacteria</taxon>
        <taxon>Bacillati</taxon>
        <taxon>Actinomycetota</taxon>
        <taxon>Actinomycetes</taxon>
        <taxon>Kitasatosporales</taxon>
        <taxon>Streptomycetaceae</taxon>
        <taxon>Streptomyces</taxon>
    </lineage>
</organism>
<dbReference type="RefSeq" id="WP_152266086.1">
    <property type="nucleotide sequence ID" value="NZ_VOKX01000132.1"/>
</dbReference>
<dbReference type="Proteomes" id="UP000327000">
    <property type="component" value="Unassembled WGS sequence"/>
</dbReference>
<comment type="caution">
    <text evidence="1">The sequence shown here is derived from an EMBL/GenBank/DDBJ whole genome shotgun (WGS) entry which is preliminary data.</text>
</comment>